<name>E6QNL9_9ZZZZ</name>
<evidence type="ECO:0000259" key="1">
    <source>
        <dbReference type="Pfam" id="PF04851"/>
    </source>
</evidence>
<dbReference type="GO" id="GO:0005524">
    <property type="term" value="F:ATP binding"/>
    <property type="evidence" value="ECO:0007669"/>
    <property type="project" value="InterPro"/>
</dbReference>
<feature type="domain" description="Helicase/UvrB N-terminal" evidence="1">
    <location>
        <begin position="111"/>
        <end position="277"/>
    </location>
</feature>
<gene>
    <name evidence="3" type="ORF">CARN6_2356</name>
</gene>
<accession>E6QNL9</accession>
<dbReference type="GO" id="GO:0003677">
    <property type="term" value="F:DNA binding"/>
    <property type="evidence" value="ECO:0007669"/>
    <property type="project" value="InterPro"/>
</dbReference>
<dbReference type="GO" id="GO:0015668">
    <property type="term" value="F:type III site-specific deoxyribonuclease activity"/>
    <property type="evidence" value="ECO:0007669"/>
    <property type="project" value="InterPro"/>
</dbReference>
<dbReference type="InterPro" id="IPR045572">
    <property type="entry name" value="RE_endonuc_C"/>
</dbReference>
<organism evidence="3">
    <name type="scientific">mine drainage metagenome</name>
    <dbReference type="NCBI Taxonomy" id="410659"/>
    <lineage>
        <taxon>unclassified sequences</taxon>
        <taxon>metagenomes</taxon>
        <taxon>ecological metagenomes</taxon>
    </lineage>
</organism>
<dbReference type="InterPro" id="IPR006935">
    <property type="entry name" value="Helicase/UvrB_N"/>
</dbReference>
<reference evidence="3" key="1">
    <citation type="submission" date="2009-10" db="EMBL/GenBank/DDBJ databases">
        <title>Diversity of trophic interactions inside an arsenic-rich microbial ecosystem.</title>
        <authorList>
            <person name="Bertin P.N."/>
            <person name="Heinrich-Salmeron A."/>
            <person name="Pelletier E."/>
            <person name="Goulhen-Chollet F."/>
            <person name="Arsene-Ploetze F."/>
            <person name="Gallien S."/>
            <person name="Calteau A."/>
            <person name="Vallenet D."/>
            <person name="Casiot C."/>
            <person name="Chane-Woon-Ming B."/>
            <person name="Giloteaux L."/>
            <person name="Barakat M."/>
            <person name="Bonnefoy V."/>
            <person name="Bruneel O."/>
            <person name="Chandler M."/>
            <person name="Cleiss J."/>
            <person name="Duran R."/>
            <person name="Elbaz-Poulichet F."/>
            <person name="Fonknechten N."/>
            <person name="Lauga B."/>
            <person name="Mornico D."/>
            <person name="Ortet P."/>
            <person name="Schaeffer C."/>
            <person name="Siguier P."/>
            <person name="Alexander Thil Smith A."/>
            <person name="Van Dorsselaer A."/>
            <person name="Weissenbach J."/>
            <person name="Medigue C."/>
            <person name="Le Paslier D."/>
        </authorList>
    </citation>
    <scope>NUCLEOTIDE SEQUENCE</scope>
</reference>
<dbReference type="SUPFAM" id="SSF52540">
    <property type="entry name" value="P-loop containing nucleoside triphosphate hydrolases"/>
    <property type="match status" value="2"/>
</dbReference>
<evidence type="ECO:0000313" key="3">
    <source>
        <dbReference type="EMBL" id="CBI08840.1"/>
    </source>
</evidence>
<sequence length="1008" mass="114268">MKIQFDPNQPFQRIAVSAVVDLFDGQPRGEDAFTVTKFTGDAYGSLGIGAEHSELGLGNRLLIDDAILHANTRKIQDRNDIEQHDPTQPLEDWMLFDPIANQPRLCPHFSTEMETGTGKTYVYLRTIYELATRYGFKKFIVVVPSVAIREGVLHSIEIMKEHFRGLYNNLPVEHFVYDAKRVNRLRQFATSNTVQILVINIDAFRKNFTGTEDEHKSNVIFKESDKLSGRQPIEYVQAARPIVIIDEPQSVDNTDKSQDAIKALNPLCTLRYSATHKNPYNLVYRLDPIRAFDLKLVKQIVVASVRADEDARYGYIRLDEVVAKAKSVKAKISIQKQGPKSLKKVSVLVGNNDDLFVKSNEMGVYKDAYAVTHICSEPGDEHILFANGLRINLGKEVGGVQDDEQRVQIRLTIQKHLDKELILHGLGRGIKVLSLFFIDRVANYRTYDADGYSMPGPFARIFEEELAALAQKEKYKPLTWLQDKANLEAVHNGYFAKDGKGKLKDSRGDTQADDEVYNLIMNEKERLLSMDEPLRFLFSHSALREGWDNPNVFQICTLREMGSEQERRQTIGRGLRLPVDSEGLRVMDDSINRLTVIANEGYAAFADALQKEYERDCGVTFGKIPMTALSRLSVVDGDTEKPIGRDKAEILKAALVEQGLLDHDGRILPAFDPKRQGFRIVVPPALESEGITSADVIDLLSKYRMERHVQKDKDERPNPFNKQVLLNPDFKVLWDQIKPRTRYRIGFTTDELVTTAAKALKEMPVIKKPVVHVDEAALPVGGGGVGTRMIASSSMDGGATVTAIPDIIAYLQESTGLTRHSLAMIIKRSETMQQFINHPQRYLDQVAAIINKEMARLIVAGIEYERIMVGPDAEWEMHRLEESEKLVDYLTSLRVEHPDKTPYPYIEYDSQVELEFARKMDSREDIVVFVKLPKWFKVDTPVGTYNPDWAIVKRDGEGEKKLYLVRETKGTKDMNKVRPDERDKIRCGVKHFEALGVDYDYAVSGDEV</sequence>
<proteinExistence type="predicted"/>
<feature type="domain" description="Type III restriction enzyme C-terminal endonuclease" evidence="2">
    <location>
        <begin position="900"/>
        <end position="1001"/>
    </location>
</feature>
<dbReference type="InterPro" id="IPR027417">
    <property type="entry name" value="P-loop_NTPase"/>
</dbReference>
<dbReference type="Pfam" id="PF19778">
    <property type="entry name" value="RE_endonuc"/>
    <property type="match status" value="1"/>
</dbReference>
<dbReference type="Pfam" id="PF04851">
    <property type="entry name" value="ResIII"/>
    <property type="match status" value="1"/>
</dbReference>
<dbReference type="AlphaFoldDB" id="E6QNL9"/>
<evidence type="ECO:0000259" key="2">
    <source>
        <dbReference type="Pfam" id="PF19778"/>
    </source>
</evidence>
<dbReference type="EMBL" id="CABQ01000281">
    <property type="protein sequence ID" value="CBI08840.1"/>
    <property type="molecule type" value="Genomic_DNA"/>
</dbReference>
<dbReference type="Gene3D" id="3.40.50.300">
    <property type="entry name" value="P-loop containing nucleotide triphosphate hydrolases"/>
    <property type="match status" value="2"/>
</dbReference>
<comment type="caution">
    <text evidence="3">The sequence shown here is derived from an EMBL/GenBank/DDBJ whole genome shotgun (WGS) entry which is preliminary data.</text>
</comment>
<protein>
    <submittedName>
        <fullName evidence="3">Type III restriction enzyme, res subunit</fullName>
    </submittedName>
</protein>